<organism evidence="2">
    <name type="scientific">bioreactor metagenome</name>
    <dbReference type="NCBI Taxonomy" id="1076179"/>
    <lineage>
        <taxon>unclassified sequences</taxon>
        <taxon>metagenomes</taxon>
        <taxon>ecological metagenomes</taxon>
    </lineage>
</organism>
<protein>
    <submittedName>
        <fullName evidence="2">Uncharacterized protein</fullName>
    </submittedName>
</protein>
<comment type="caution">
    <text evidence="2">The sequence shown here is derived from an EMBL/GenBank/DDBJ whole genome shotgun (WGS) entry which is preliminary data.</text>
</comment>
<keyword evidence="1" id="KW-0472">Membrane</keyword>
<reference evidence="2" key="1">
    <citation type="submission" date="2019-08" db="EMBL/GenBank/DDBJ databases">
        <authorList>
            <person name="Kucharzyk K."/>
            <person name="Murdoch R.W."/>
            <person name="Higgins S."/>
            <person name="Loffler F."/>
        </authorList>
    </citation>
    <scope>NUCLEOTIDE SEQUENCE</scope>
</reference>
<evidence type="ECO:0000256" key="1">
    <source>
        <dbReference type="SAM" id="Phobius"/>
    </source>
</evidence>
<dbReference type="AlphaFoldDB" id="A0A645JDE4"/>
<gene>
    <name evidence="2" type="ORF">SDC9_209093</name>
</gene>
<feature type="transmembrane region" description="Helical" evidence="1">
    <location>
        <begin position="54"/>
        <end position="81"/>
    </location>
</feature>
<sequence length="86" mass="9003">MKLIKSKSVSLLIAGASGAITNTALVILSLYLIYNDEIVKMSTEFGIGTTFAAFAIFLVSTSALIESSVAGIGTAAVVNVYDKIKR</sequence>
<keyword evidence="1" id="KW-1133">Transmembrane helix</keyword>
<dbReference type="Gene3D" id="1.10.1760.20">
    <property type="match status" value="1"/>
</dbReference>
<name>A0A645JDE4_9ZZZZ</name>
<keyword evidence="1" id="KW-0812">Transmembrane</keyword>
<accession>A0A645JDE4</accession>
<evidence type="ECO:0000313" key="2">
    <source>
        <dbReference type="EMBL" id="MPN61357.1"/>
    </source>
</evidence>
<dbReference type="EMBL" id="VSSQ01137861">
    <property type="protein sequence ID" value="MPN61357.1"/>
    <property type="molecule type" value="Genomic_DNA"/>
</dbReference>
<proteinExistence type="predicted"/>
<feature type="transmembrane region" description="Helical" evidence="1">
    <location>
        <begin position="12"/>
        <end position="34"/>
    </location>
</feature>